<sequence>MQANAPILLLFAHRNRNPKITAAIADSILGEYNLGLSFASPGAALDPSPEDPFSVPVVPPWPPASPPPLWPRPCPLELHPPDGQILAVEFPAGVAIGAGKLVLQSPDRGLGVPIIAEGESNERVV</sequence>
<reference evidence="2" key="1">
    <citation type="submission" date="2012-09" db="EMBL/GenBank/DDBJ databases">
        <title>Genome sequencing and comparative transcriptomics of race 1 and race 4 of banana pathogen: Fusarium oxysporum f. sp. cubense.</title>
        <authorList>
            <person name="Fang X."/>
            <person name="Huang J."/>
        </authorList>
    </citation>
    <scope>NUCLEOTIDE SEQUENCE [LARGE SCALE GENOMIC DNA]</scope>
    <source>
        <strain evidence="2">race 4</strain>
    </source>
</reference>
<organism evidence="1 2">
    <name type="scientific">Fusarium oxysporum f. sp. cubense (strain race 4)</name>
    <name type="common">Panama disease fungus</name>
    <dbReference type="NCBI Taxonomy" id="2502994"/>
    <lineage>
        <taxon>Eukaryota</taxon>
        <taxon>Fungi</taxon>
        <taxon>Dikarya</taxon>
        <taxon>Ascomycota</taxon>
        <taxon>Pezizomycotina</taxon>
        <taxon>Sordariomycetes</taxon>
        <taxon>Hypocreomycetidae</taxon>
        <taxon>Hypocreales</taxon>
        <taxon>Nectriaceae</taxon>
        <taxon>Fusarium</taxon>
        <taxon>Fusarium oxysporum species complex</taxon>
    </lineage>
</organism>
<dbReference type="AlphaFoldDB" id="N1RW97"/>
<dbReference type="HOGENOM" id="CLU_1992695_0_0_1"/>
<gene>
    <name evidence="1" type="ORF">FOC4_g10006949</name>
</gene>
<accession>N1RW97</accession>
<keyword evidence="2" id="KW-1185">Reference proteome</keyword>
<evidence type="ECO:0000313" key="2">
    <source>
        <dbReference type="Proteomes" id="UP000016929"/>
    </source>
</evidence>
<name>N1RW97_FUSC4</name>
<dbReference type="EMBL" id="KB726988">
    <property type="protein sequence ID" value="EMT66540.1"/>
    <property type="molecule type" value="Genomic_DNA"/>
</dbReference>
<proteinExistence type="predicted"/>
<reference evidence="2" key="2">
    <citation type="journal article" date="2014" name="PLoS ONE">
        <title>Genome and Transcriptome Analysis of the Fungal Pathogen Fusarium oxysporum f. sp. cubense Causing Banana Vascular Wilt Disease.</title>
        <authorList>
            <person name="Guo L."/>
            <person name="Han L."/>
            <person name="Yang L."/>
            <person name="Zeng H."/>
            <person name="Fan D."/>
            <person name="Zhu Y."/>
            <person name="Feng Y."/>
            <person name="Wang G."/>
            <person name="Peng C."/>
            <person name="Jiang X."/>
            <person name="Zhou D."/>
            <person name="Ni P."/>
            <person name="Liang C."/>
            <person name="Liu L."/>
            <person name="Wang J."/>
            <person name="Mao C."/>
            <person name="Fang X."/>
            <person name="Peng M."/>
            <person name="Huang J."/>
        </authorList>
    </citation>
    <scope>NUCLEOTIDE SEQUENCE [LARGE SCALE GENOMIC DNA]</scope>
    <source>
        <strain evidence="2">race 4</strain>
    </source>
</reference>
<dbReference type="Proteomes" id="UP000016929">
    <property type="component" value="Unassembled WGS sequence"/>
</dbReference>
<evidence type="ECO:0000313" key="1">
    <source>
        <dbReference type="EMBL" id="EMT66540.1"/>
    </source>
</evidence>
<protein>
    <submittedName>
        <fullName evidence="1">Uncharacterized protein</fullName>
    </submittedName>
</protein>